<feature type="transmembrane region" description="Helical" evidence="2">
    <location>
        <begin position="35"/>
        <end position="60"/>
    </location>
</feature>
<evidence type="ECO:0000313" key="5">
    <source>
        <dbReference type="Proteomes" id="UP000230066"/>
    </source>
</evidence>
<keyword evidence="2" id="KW-0472">Membrane</keyword>
<evidence type="ECO:0000313" key="4">
    <source>
        <dbReference type="EMBL" id="THD19252.1"/>
    </source>
</evidence>
<feature type="region of interest" description="Disordered" evidence="1">
    <location>
        <begin position="68"/>
        <end position="150"/>
    </location>
</feature>
<feature type="chain" id="PRO_5020029094" evidence="3">
    <location>
        <begin position="20"/>
        <end position="150"/>
    </location>
</feature>
<proteinExistence type="predicted"/>
<evidence type="ECO:0000256" key="1">
    <source>
        <dbReference type="SAM" id="MobiDB-lite"/>
    </source>
</evidence>
<accession>A0A4E0RR24</accession>
<dbReference type="EMBL" id="JXXN02006891">
    <property type="protein sequence ID" value="THD19252.1"/>
    <property type="molecule type" value="Genomic_DNA"/>
</dbReference>
<feature type="compositionally biased region" description="Polar residues" evidence="1">
    <location>
        <begin position="85"/>
        <end position="94"/>
    </location>
</feature>
<keyword evidence="3" id="KW-0732">Signal</keyword>
<reference evidence="4" key="1">
    <citation type="submission" date="2019-03" db="EMBL/GenBank/DDBJ databases">
        <title>Improved annotation for the trematode Fasciola hepatica.</title>
        <authorList>
            <person name="Choi Y.-J."/>
            <person name="Martin J."/>
            <person name="Mitreva M."/>
        </authorList>
    </citation>
    <scope>NUCLEOTIDE SEQUENCE [LARGE SCALE GENOMIC DNA]</scope>
</reference>
<feature type="compositionally biased region" description="Basic and acidic residues" evidence="1">
    <location>
        <begin position="71"/>
        <end position="81"/>
    </location>
</feature>
<name>A0A4E0RR24_FASHE</name>
<sequence length="150" mass="15405">MTIIFLSYPLICLTGHIQAQTTEVPTNSGLSPVAQGALMGVGLFIGLLSLILFLVCCCCSPENANHSITRLRKDSEKKPKSSDSVNSGAMTGPNQAIVDCVIPIGSTPPPPSAQISGERSASTSKEGLGWYTSSGQSVPAYAKPVAGGPG</sequence>
<feature type="signal peptide" evidence="3">
    <location>
        <begin position="1"/>
        <end position="19"/>
    </location>
</feature>
<feature type="compositionally biased region" description="Polar residues" evidence="1">
    <location>
        <begin position="113"/>
        <end position="137"/>
    </location>
</feature>
<dbReference type="Proteomes" id="UP000230066">
    <property type="component" value="Unassembled WGS sequence"/>
</dbReference>
<keyword evidence="2" id="KW-0812">Transmembrane</keyword>
<evidence type="ECO:0000256" key="3">
    <source>
        <dbReference type="SAM" id="SignalP"/>
    </source>
</evidence>
<gene>
    <name evidence="4" type="ORF">D915_010106</name>
</gene>
<comment type="caution">
    <text evidence="4">The sequence shown here is derived from an EMBL/GenBank/DDBJ whole genome shotgun (WGS) entry which is preliminary data.</text>
</comment>
<evidence type="ECO:0000256" key="2">
    <source>
        <dbReference type="SAM" id="Phobius"/>
    </source>
</evidence>
<keyword evidence="2" id="KW-1133">Transmembrane helix</keyword>
<dbReference type="AlphaFoldDB" id="A0A4E0RR24"/>
<organism evidence="4 5">
    <name type="scientific">Fasciola hepatica</name>
    <name type="common">Liver fluke</name>
    <dbReference type="NCBI Taxonomy" id="6192"/>
    <lineage>
        <taxon>Eukaryota</taxon>
        <taxon>Metazoa</taxon>
        <taxon>Spiralia</taxon>
        <taxon>Lophotrochozoa</taxon>
        <taxon>Platyhelminthes</taxon>
        <taxon>Trematoda</taxon>
        <taxon>Digenea</taxon>
        <taxon>Plagiorchiida</taxon>
        <taxon>Echinostomata</taxon>
        <taxon>Echinostomatoidea</taxon>
        <taxon>Fasciolidae</taxon>
        <taxon>Fasciola</taxon>
    </lineage>
</organism>
<keyword evidence="5" id="KW-1185">Reference proteome</keyword>
<protein>
    <submittedName>
        <fullName evidence="4">Uncharacterized protein</fullName>
    </submittedName>
</protein>